<proteinExistence type="predicted"/>
<feature type="compositionally biased region" description="Polar residues" evidence="1">
    <location>
        <begin position="1"/>
        <end position="11"/>
    </location>
</feature>
<organismHost>
    <name type="scientific">Cavia cutleri</name>
    <name type="common">Guinea pig</name>
    <dbReference type="NCBI Taxonomy" id="10144"/>
</organismHost>
<evidence type="ECO:0000313" key="2">
    <source>
        <dbReference type="EMBL" id="AAA69577.1"/>
    </source>
</evidence>
<organismHost>
    <name type="scientific">Cricetidae sp.</name>
    <name type="common">Hamster</name>
    <dbReference type="NCBI Taxonomy" id="36483"/>
</organismHost>
<reference evidence="2 3" key="1">
    <citation type="journal article" date="1986" name="Virology">
        <title>Sequence of the Sendai virus L gene: open reading frames upstream of the main coding region suggest that the gene may be polycistronic.</title>
        <authorList>
            <person name="Morgan E.M."/>
            <person name="Rakestraw K.M."/>
        </authorList>
    </citation>
    <scope>NUCLEOTIDE SEQUENCE [LARGE SCALE GENOMIC DNA]</scope>
    <source>
        <strain evidence="2">Enders</strain>
    </source>
</reference>
<dbReference type="EMBL" id="M14887">
    <property type="protein sequence ID" value="AAA69577.1"/>
    <property type="molecule type" value="Genomic_RNA"/>
</dbReference>
<sequence length="57" mass="6474">MDGQESSQNPSDILYPECHPELSHSQGEDSTVARLVRCEPALQTEGRQHNKYYKAQN</sequence>
<accession>Q84205</accession>
<protein>
    <submittedName>
        <fullName evidence="2">Uncharacterized protein</fullName>
    </submittedName>
</protein>
<dbReference type="Proteomes" id="UP000096504">
    <property type="component" value="Genome"/>
</dbReference>
<evidence type="ECO:0000313" key="3">
    <source>
        <dbReference type="Proteomes" id="UP000096504"/>
    </source>
</evidence>
<organism evidence="2 3">
    <name type="scientific">Sendai virus (strain Enders)</name>
    <name type="common">SeV</name>
    <dbReference type="NCBI Taxonomy" id="11194"/>
    <lineage>
        <taxon>Viruses</taxon>
        <taxon>Riboviria</taxon>
        <taxon>Orthornavirae</taxon>
        <taxon>Negarnaviricota</taxon>
        <taxon>Haploviricotina</taxon>
        <taxon>Monjiviricetes</taxon>
        <taxon>Mononegavirales</taxon>
        <taxon>Paramyxoviridae</taxon>
        <taxon>Feraresvirinae</taxon>
        <taxon>Respirovirus</taxon>
        <taxon>Respirovirus muris</taxon>
    </lineage>
</organism>
<evidence type="ECO:0000256" key="1">
    <source>
        <dbReference type="SAM" id="MobiDB-lite"/>
    </source>
</evidence>
<name>Q84205_SENDE</name>
<feature type="region of interest" description="Disordered" evidence="1">
    <location>
        <begin position="1"/>
        <end position="31"/>
    </location>
</feature>
<organismHost>
    <name type="scientific">Rattus norvegicus</name>
    <name type="common">Rat</name>
    <dbReference type="NCBI Taxonomy" id="10116"/>
</organismHost>
<organismHost>
    <name type="scientific">Mus musculus</name>
    <name type="common">Mouse</name>
    <dbReference type="NCBI Taxonomy" id="10090"/>
</organismHost>